<accession>A0A512BAP8</accession>
<keyword evidence="7" id="KW-0998">Cell outer membrane</keyword>
<dbReference type="InterPro" id="IPR003423">
    <property type="entry name" value="OMP_efflux"/>
</dbReference>
<keyword evidence="4" id="KW-1134">Transmembrane beta strand</keyword>
<dbReference type="GO" id="GO:0015288">
    <property type="term" value="F:porin activity"/>
    <property type="evidence" value="ECO:0007669"/>
    <property type="project" value="TreeGrafter"/>
</dbReference>
<sequence>MKERIIAGIVCLFLVAQLKGISQTAGERRLTLKQCVDAAINNNLQVRQSDLQMQAAGVNLKQAKSNILPDLSGNLGHGFNQGRSIDPFTNSYINQQINFANYSLSSTVVLFNGFQLKNLIKQNSLSYEANKMDLQQTKDNVTLNVILAYVQILNNEEQLQQSYNSAEVTRKQVQRLTVMNEAGAIPPSQLYDLRGQLANDEITIVNNRNALNAAKLSLAQLMNVPFESNVVVEKVPVDTLQQYNTDPKALYDASVRQLAIVKAAELRTQSALKSVQVAKGISYPTVGLSGSFNTNYSNAATKEIFVNSQEVPSGDYVSLNGSKVPVMTTRQNYTSQKIGYGDQFNNNYNTSLFLSIQVPILNRFRAKNRIALAKIDVRNAEVVAETVKTQLSQNIEEAYFNMTAASEKYQTLQRQVADFSESFRTAEVRFNAGAINQVDYLIAKNNVDRANANLISTKYDYIFRLKILDYYQGKLSL</sequence>
<dbReference type="PANTHER" id="PTHR30026:SF20">
    <property type="entry name" value="OUTER MEMBRANE PROTEIN TOLC"/>
    <property type="match status" value="1"/>
</dbReference>
<dbReference type="Proteomes" id="UP000321513">
    <property type="component" value="Unassembled WGS sequence"/>
</dbReference>
<reference evidence="8 9" key="1">
    <citation type="submission" date="2019-07" db="EMBL/GenBank/DDBJ databases">
        <title>Whole genome shotgun sequence of Segetibacter aerophilus NBRC 106135.</title>
        <authorList>
            <person name="Hosoyama A."/>
            <person name="Uohara A."/>
            <person name="Ohji S."/>
            <person name="Ichikawa N."/>
        </authorList>
    </citation>
    <scope>NUCLEOTIDE SEQUENCE [LARGE SCALE GENOMIC DNA]</scope>
    <source>
        <strain evidence="8 9">NBRC 106135</strain>
    </source>
</reference>
<gene>
    <name evidence="8" type="ORF">SAE01_15190</name>
</gene>
<dbReference type="Gene3D" id="1.20.1600.10">
    <property type="entry name" value="Outer membrane efflux proteins (OEP)"/>
    <property type="match status" value="1"/>
</dbReference>
<name>A0A512BAP8_9BACT</name>
<evidence type="ECO:0000256" key="6">
    <source>
        <dbReference type="ARBA" id="ARBA00023136"/>
    </source>
</evidence>
<dbReference type="PANTHER" id="PTHR30026">
    <property type="entry name" value="OUTER MEMBRANE PROTEIN TOLC"/>
    <property type="match status" value="1"/>
</dbReference>
<organism evidence="8 9">
    <name type="scientific">Segetibacter aerophilus</name>
    <dbReference type="NCBI Taxonomy" id="670293"/>
    <lineage>
        <taxon>Bacteria</taxon>
        <taxon>Pseudomonadati</taxon>
        <taxon>Bacteroidota</taxon>
        <taxon>Chitinophagia</taxon>
        <taxon>Chitinophagales</taxon>
        <taxon>Chitinophagaceae</taxon>
        <taxon>Segetibacter</taxon>
    </lineage>
</organism>
<evidence type="ECO:0000256" key="3">
    <source>
        <dbReference type="ARBA" id="ARBA00022448"/>
    </source>
</evidence>
<comment type="subcellular location">
    <subcellularLocation>
        <location evidence="1">Cell outer membrane</location>
    </subcellularLocation>
</comment>
<dbReference type="Pfam" id="PF02321">
    <property type="entry name" value="OEP"/>
    <property type="match status" value="2"/>
</dbReference>
<comment type="similarity">
    <text evidence="2">Belongs to the outer membrane factor (OMF) (TC 1.B.17) family.</text>
</comment>
<evidence type="ECO:0000256" key="2">
    <source>
        <dbReference type="ARBA" id="ARBA00007613"/>
    </source>
</evidence>
<dbReference type="EMBL" id="BJYT01000005">
    <property type="protein sequence ID" value="GEO09023.1"/>
    <property type="molecule type" value="Genomic_DNA"/>
</dbReference>
<keyword evidence="3" id="KW-0813">Transport</keyword>
<keyword evidence="6" id="KW-0472">Membrane</keyword>
<evidence type="ECO:0000256" key="5">
    <source>
        <dbReference type="ARBA" id="ARBA00022692"/>
    </source>
</evidence>
<dbReference type="InterPro" id="IPR051906">
    <property type="entry name" value="TolC-like"/>
</dbReference>
<dbReference type="GO" id="GO:1990281">
    <property type="term" value="C:efflux pump complex"/>
    <property type="evidence" value="ECO:0007669"/>
    <property type="project" value="TreeGrafter"/>
</dbReference>
<proteinExistence type="inferred from homology"/>
<comment type="caution">
    <text evidence="8">The sequence shown here is derived from an EMBL/GenBank/DDBJ whole genome shotgun (WGS) entry which is preliminary data.</text>
</comment>
<keyword evidence="5" id="KW-0812">Transmembrane</keyword>
<evidence type="ECO:0000313" key="9">
    <source>
        <dbReference type="Proteomes" id="UP000321513"/>
    </source>
</evidence>
<evidence type="ECO:0000256" key="4">
    <source>
        <dbReference type="ARBA" id="ARBA00022452"/>
    </source>
</evidence>
<dbReference type="OrthoDB" id="9811587at2"/>
<dbReference type="RefSeq" id="WP_147203134.1">
    <property type="nucleotide sequence ID" value="NZ_BJYT01000005.1"/>
</dbReference>
<dbReference type="SUPFAM" id="SSF56954">
    <property type="entry name" value="Outer membrane efflux proteins (OEP)"/>
    <property type="match status" value="1"/>
</dbReference>
<evidence type="ECO:0000256" key="1">
    <source>
        <dbReference type="ARBA" id="ARBA00004442"/>
    </source>
</evidence>
<dbReference type="GO" id="GO:0009279">
    <property type="term" value="C:cell outer membrane"/>
    <property type="evidence" value="ECO:0007669"/>
    <property type="project" value="UniProtKB-SubCell"/>
</dbReference>
<dbReference type="GO" id="GO:0015562">
    <property type="term" value="F:efflux transmembrane transporter activity"/>
    <property type="evidence" value="ECO:0007669"/>
    <property type="project" value="InterPro"/>
</dbReference>
<keyword evidence="9" id="KW-1185">Reference proteome</keyword>
<evidence type="ECO:0000256" key="7">
    <source>
        <dbReference type="ARBA" id="ARBA00023237"/>
    </source>
</evidence>
<evidence type="ECO:0000313" key="8">
    <source>
        <dbReference type="EMBL" id="GEO09023.1"/>
    </source>
</evidence>
<protein>
    <submittedName>
        <fullName evidence="8">Transporter</fullName>
    </submittedName>
</protein>
<dbReference type="AlphaFoldDB" id="A0A512BAP8"/>